<proteinExistence type="predicted"/>
<protein>
    <submittedName>
        <fullName evidence="1">Uncharacterized protein</fullName>
    </submittedName>
</protein>
<sequence>MFVSLKTINEKSEQQKQINLQGEEVAPNDNKIGAKSALKALGSGNPATIAVNGKVEGTVTIQGSEAITNMMGAVTDIVGRAKQAYVVGQGLSQEGAKLLGAKLANMTIGDIESMLDTKNIDPFLVVKLMNELKDLARALVIIRDN</sequence>
<organism evidence="1 2">
    <name type="scientific">Tegillarca granosa</name>
    <name type="common">Malaysian cockle</name>
    <name type="synonym">Anadara granosa</name>
    <dbReference type="NCBI Taxonomy" id="220873"/>
    <lineage>
        <taxon>Eukaryota</taxon>
        <taxon>Metazoa</taxon>
        <taxon>Spiralia</taxon>
        <taxon>Lophotrochozoa</taxon>
        <taxon>Mollusca</taxon>
        <taxon>Bivalvia</taxon>
        <taxon>Autobranchia</taxon>
        <taxon>Pteriomorphia</taxon>
        <taxon>Arcoida</taxon>
        <taxon>Arcoidea</taxon>
        <taxon>Arcidae</taxon>
        <taxon>Tegillarca</taxon>
    </lineage>
</organism>
<reference evidence="1 2" key="1">
    <citation type="submission" date="2022-12" db="EMBL/GenBank/DDBJ databases">
        <title>Chromosome-level genome of Tegillarca granosa.</title>
        <authorList>
            <person name="Kim J."/>
        </authorList>
    </citation>
    <scope>NUCLEOTIDE SEQUENCE [LARGE SCALE GENOMIC DNA]</scope>
    <source>
        <strain evidence="1">Teg-2019</strain>
        <tissue evidence="1">Adductor muscle</tissue>
    </source>
</reference>
<evidence type="ECO:0000313" key="1">
    <source>
        <dbReference type="EMBL" id="KAJ8320655.1"/>
    </source>
</evidence>
<dbReference type="EMBL" id="JARBDR010000141">
    <property type="protein sequence ID" value="KAJ8320655.1"/>
    <property type="molecule type" value="Genomic_DNA"/>
</dbReference>
<name>A0ABQ9FY48_TEGGR</name>
<dbReference type="Proteomes" id="UP001217089">
    <property type="component" value="Unassembled WGS sequence"/>
</dbReference>
<keyword evidence="2" id="KW-1185">Reference proteome</keyword>
<comment type="caution">
    <text evidence="1">The sequence shown here is derived from an EMBL/GenBank/DDBJ whole genome shotgun (WGS) entry which is preliminary data.</text>
</comment>
<accession>A0ABQ9FY48</accession>
<evidence type="ECO:0000313" key="2">
    <source>
        <dbReference type="Proteomes" id="UP001217089"/>
    </source>
</evidence>
<gene>
    <name evidence="1" type="ORF">KUTeg_002242</name>
</gene>